<keyword evidence="2" id="KW-1185">Reference proteome</keyword>
<sequence length="71" mass="7659">MACPLRAPPAPAAAELKRRSTLGRAGHARFSSLTCKKRLVHITKLDLELSTPAQSGLEAALNRCHRIGDNI</sequence>
<accession>A0A4C1UQJ8</accession>
<dbReference type="AlphaFoldDB" id="A0A4C1UQJ8"/>
<dbReference type="EMBL" id="BGZK01000210">
    <property type="protein sequence ID" value="GBP28718.1"/>
    <property type="molecule type" value="Genomic_DNA"/>
</dbReference>
<name>A0A4C1UQJ8_EUMVA</name>
<comment type="caution">
    <text evidence="1">The sequence shown here is derived from an EMBL/GenBank/DDBJ whole genome shotgun (WGS) entry which is preliminary data.</text>
</comment>
<evidence type="ECO:0000313" key="2">
    <source>
        <dbReference type="Proteomes" id="UP000299102"/>
    </source>
</evidence>
<evidence type="ECO:0000313" key="1">
    <source>
        <dbReference type="EMBL" id="GBP28718.1"/>
    </source>
</evidence>
<dbReference type="Proteomes" id="UP000299102">
    <property type="component" value="Unassembled WGS sequence"/>
</dbReference>
<reference evidence="1 2" key="1">
    <citation type="journal article" date="2019" name="Commun. Biol.">
        <title>The bagworm genome reveals a unique fibroin gene that provides high tensile strength.</title>
        <authorList>
            <person name="Kono N."/>
            <person name="Nakamura H."/>
            <person name="Ohtoshi R."/>
            <person name="Tomita M."/>
            <person name="Numata K."/>
            <person name="Arakawa K."/>
        </authorList>
    </citation>
    <scope>NUCLEOTIDE SEQUENCE [LARGE SCALE GENOMIC DNA]</scope>
</reference>
<gene>
    <name evidence="1" type="ORF">EVAR_19759_1</name>
</gene>
<proteinExistence type="predicted"/>
<protein>
    <submittedName>
        <fullName evidence="1">Uncharacterized protein</fullName>
    </submittedName>
</protein>
<organism evidence="1 2">
    <name type="scientific">Eumeta variegata</name>
    <name type="common">Bagworm moth</name>
    <name type="synonym">Eumeta japonica</name>
    <dbReference type="NCBI Taxonomy" id="151549"/>
    <lineage>
        <taxon>Eukaryota</taxon>
        <taxon>Metazoa</taxon>
        <taxon>Ecdysozoa</taxon>
        <taxon>Arthropoda</taxon>
        <taxon>Hexapoda</taxon>
        <taxon>Insecta</taxon>
        <taxon>Pterygota</taxon>
        <taxon>Neoptera</taxon>
        <taxon>Endopterygota</taxon>
        <taxon>Lepidoptera</taxon>
        <taxon>Glossata</taxon>
        <taxon>Ditrysia</taxon>
        <taxon>Tineoidea</taxon>
        <taxon>Psychidae</taxon>
        <taxon>Oiketicinae</taxon>
        <taxon>Eumeta</taxon>
    </lineage>
</organism>